<sequence>MTEVIEGASDGSKPRSERRQRTEIISVRITPHERQQIKEAARRACCSGIAGYLRERALEDVLMPRDLAVIIGHLAVIGDCLASAAEALERKGLLDAAEQCRKRSTLLVALQLRLAQRSSDAG</sequence>
<dbReference type="Pfam" id="PF21983">
    <property type="entry name" value="NikA-like"/>
    <property type="match status" value="1"/>
</dbReference>
<feature type="compositionally biased region" description="Basic and acidic residues" evidence="1">
    <location>
        <begin position="12"/>
        <end position="21"/>
    </location>
</feature>
<accession>A0A4U0Z3P5</accession>
<evidence type="ECO:0000256" key="1">
    <source>
        <dbReference type="SAM" id="MobiDB-lite"/>
    </source>
</evidence>
<dbReference type="EMBL" id="SWAU01000124">
    <property type="protein sequence ID" value="TKA96083.1"/>
    <property type="molecule type" value="Genomic_DNA"/>
</dbReference>
<evidence type="ECO:0000313" key="2">
    <source>
        <dbReference type="EMBL" id="TKA96083.1"/>
    </source>
</evidence>
<gene>
    <name evidence="2" type="ORF">FAZ78_13385</name>
</gene>
<evidence type="ECO:0008006" key="4">
    <source>
        <dbReference type="Google" id="ProtNLM"/>
    </source>
</evidence>
<dbReference type="Proteomes" id="UP000306340">
    <property type="component" value="Unassembled WGS sequence"/>
</dbReference>
<organism evidence="2 3">
    <name type="scientific">Cereibacter changlensis</name>
    <dbReference type="NCBI Taxonomy" id="402884"/>
    <lineage>
        <taxon>Bacteria</taxon>
        <taxon>Pseudomonadati</taxon>
        <taxon>Pseudomonadota</taxon>
        <taxon>Alphaproteobacteria</taxon>
        <taxon>Rhodobacterales</taxon>
        <taxon>Paracoccaceae</taxon>
        <taxon>Cereibacter</taxon>
    </lineage>
</organism>
<name>A0A4U0Z3P5_9RHOB</name>
<dbReference type="RefSeq" id="WP_136793042.1">
    <property type="nucleotide sequence ID" value="NZ_SWAU01000124.1"/>
</dbReference>
<protein>
    <recommendedName>
        <fullName evidence="4">Mobilization protein</fullName>
    </recommendedName>
</protein>
<dbReference type="AlphaFoldDB" id="A0A4U0Z3P5"/>
<comment type="caution">
    <text evidence="2">The sequence shown here is derived from an EMBL/GenBank/DDBJ whole genome shotgun (WGS) entry which is preliminary data.</text>
</comment>
<evidence type="ECO:0000313" key="3">
    <source>
        <dbReference type="Proteomes" id="UP000306340"/>
    </source>
</evidence>
<feature type="region of interest" description="Disordered" evidence="1">
    <location>
        <begin position="1"/>
        <end position="21"/>
    </location>
</feature>
<reference evidence="2 3" key="1">
    <citation type="submission" date="2019-04" db="EMBL/GenBank/DDBJ databases">
        <title>Crypto-aerobic microbial life in anoxic (sulfidic) marine sediments.</title>
        <authorList>
            <person name="Bhattacharya S."/>
            <person name="Roy C."/>
            <person name="Mondal N."/>
            <person name="Sarkar J."/>
            <person name="Mandal S."/>
            <person name="Rameez M.J."/>
            <person name="Ghosh W."/>
        </authorList>
    </citation>
    <scope>NUCLEOTIDE SEQUENCE [LARGE SCALE GENOMIC DNA]</scope>
    <source>
        <strain evidence="2 3">SBBC</strain>
    </source>
</reference>
<dbReference type="InterPro" id="IPR053842">
    <property type="entry name" value="NikA-like"/>
</dbReference>
<proteinExistence type="predicted"/>